<name>A0A0R2HLS9_9FIRM</name>
<dbReference type="Proteomes" id="UP000051841">
    <property type="component" value="Unassembled WGS sequence"/>
</dbReference>
<proteinExistence type="predicted"/>
<accession>A0A0R2HLS9</accession>
<dbReference type="RefSeq" id="WP_031588635.1">
    <property type="nucleotide sequence ID" value="NZ_JQBL01000003.1"/>
</dbReference>
<keyword evidence="2" id="KW-1185">Reference proteome</keyword>
<organism evidence="1 2">
    <name type="scientific">Kandleria vitulina DSM 20405</name>
    <dbReference type="NCBI Taxonomy" id="1410657"/>
    <lineage>
        <taxon>Bacteria</taxon>
        <taxon>Bacillati</taxon>
        <taxon>Bacillota</taxon>
        <taxon>Erysipelotrichia</taxon>
        <taxon>Erysipelotrichales</taxon>
        <taxon>Coprobacillaceae</taxon>
        <taxon>Kandleria</taxon>
    </lineage>
</organism>
<dbReference type="PATRIC" id="fig|1410657.5.peg.1166"/>
<gene>
    <name evidence="1" type="ORF">IV49_GL001125</name>
</gene>
<protein>
    <submittedName>
        <fullName evidence="1">Uncharacterized protein</fullName>
    </submittedName>
</protein>
<dbReference type="EMBL" id="JQBL01000003">
    <property type="protein sequence ID" value="KRN51052.1"/>
    <property type="molecule type" value="Genomic_DNA"/>
</dbReference>
<reference evidence="1 2" key="1">
    <citation type="journal article" date="2015" name="Genome Announc.">
        <title>Expanding the biotechnology potential of lactobacilli through comparative genomics of 213 strains and associated genera.</title>
        <authorList>
            <person name="Sun Z."/>
            <person name="Harris H.M."/>
            <person name="McCann A."/>
            <person name="Guo C."/>
            <person name="Argimon S."/>
            <person name="Zhang W."/>
            <person name="Yang X."/>
            <person name="Jeffery I.B."/>
            <person name="Cooney J.C."/>
            <person name="Kagawa T.F."/>
            <person name="Liu W."/>
            <person name="Song Y."/>
            <person name="Salvetti E."/>
            <person name="Wrobel A."/>
            <person name="Rasinkangas P."/>
            <person name="Parkhill J."/>
            <person name="Rea M.C."/>
            <person name="O'Sullivan O."/>
            <person name="Ritari J."/>
            <person name="Douillard F.P."/>
            <person name="Paul Ross R."/>
            <person name="Yang R."/>
            <person name="Briner A.E."/>
            <person name="Felis G.E."/>
            <person name="de Vos W.M."/>
            <person name="Barrangou R."/>
            <person name="Klaenhammer T.R."/>
            <person name="Caufield P.W."/>
            <person name="Cui Y."/>
            <person name="Zhang H."/>
            <person name="O'Toole P.W."/>
        </authorList>
    </citation>
    <scope>NUCLEOTIDE SEQUENCE [LARGE SCALE GENOMIC DNA]</scope>
    <source>
        <strain evidence="1 2">DSM 20405</strain>
    </source>
</reference>
<evidence type="ECO:0000313" key="1">
    <source>
        <dbReference type="EMBL" id="KRN51052.1"/>
    </source>
</evidence>
<dbReference type="AlphaFoldDB" id="A0A0R2HLS9"/>
<evidence type="ECO:0000313" key="2">
    <source>
        <dbReference type="Proteomes" id="UP000051841"/>
    </source>
</evidence>
<comment type="caution">
    <text evidence="1">The sequence shown here is derived from an EMBL/GenBank/DDBJ whole genome shotgun (WGS) entry which is preliminary data.</text>
</comment>
<sequence>MDKRSFYIILSEGVIYDENKEPGDSMANYCSLTKEEFQITKNDIVLKDWKTIEWNTIENVDMQNDEFISSKMFTTQSC</sequence>